<proteinExistence type="predicted"/>
<evidence type="ECO:0000256" key="1">
    <source>
        <dbReference type="SAM" id="MobiDB-lite"/>
    </source>
</evidence>
<name>A0ABU2NCM5_9PSEU</name>
<dbReference type="EMBL" id="JAVREJ010000014">
    <property type="protein sequence ID" value="MDT0351711.1"/>
    <property type="molecule type" value="Genomic_DNA"/>
</dbReference>
<comment type="caution">
    <text evidence="2">The sequence shown here is derived from an EMBL/GenBank/DDBJ whole genome shotgun (WGS) entry which is preliminary data.</text>
</comment>
<evidence type="ECO:0000313" key="2">
    <source>
        <dbReference type="EMBL" id="MDT0351711.1"/>
    </source>
</evidence>
<reference evidence="3" key="1">
    <citation type="submission" date="2023-07" db="EMBL/GenBank/DDBJ databases">
        <title>30 novel species of actinomycetes from the DSMZ collection.</title>
        <authorList>
            <person name="Nouioui I."/>
        </authorList>
    </citation>
    <scope>NUCLEOTIDE SEQUENCE [LARGE SCALE GENOMIC DNA]</scope>
    <source>
        <strain evidence="3">DSM 45834</strain>
    </source>
</reference>
<keyword evidence="3" id="KW-1185">Reference proteome</keyword>
<sequence>MTTTTATTRASSSKTKTTGRGRQPAAGVGRLVRRLERERRTWTRQPGHNGPMVPTEQAWRAGVSEGLRLAQTAIRRGV</sequence>
<organism evidence="2 3">
    <name type="scientific">Pseudonocardia charpentierae</name>
    <dbReference type="NCBI Taxonomy" id="3075545"/>
    <lineage>
        <taxon>Bacteria</taxon>
        <taxon>Bacillati</taxon>
        <taxon>Actinomycetota</taxon>
        <taxon>Actinomycetes</taxon>
        <taxon>Pseudonocardiales</taxon>
        <taxon>Pseudonocardiaceae</taxon>
        <taxon>Pseudonocardia</taxon>
    </lineage>
</organism>
<accession>A0ABU2NCM5</accession>
<protein>
    <submittedName>
        <fullName evidence="2">Uncharacterized protein</fullName>
    </submittedName>
</protein>
<dbReference type="RefSeq" id="WP_311558138.1">
    <property type="nucleotide sequence ID" value="NZ_JAVREJ010000014.1"/>
</dbReference>
<dbReference type="Proteomes" id="UP001183202">
    <property type="component" value="Unassembled WGS sequence"/>
</dbReference>
<evidence type="ECO:0000313" key="3">
    <source>
        <dbReference type="Proteomes" id="UP001183202"/>
    </source>
</evidence>
<gene>
    <name evidence="2" type="ORF">RM445_19490</name>
</gene>
<feature type="region of interest" description="Disordered" evidence="1">
    <location>
        <begin position="1"/>
        <end position="29"/>
    </location>
</feature>